<name>A0A182I012_ANOAR</name>
<protein>
    <submittedName>
        <fullName evidence="1">Uncharacterized protein</fullName>
    </submittedName>
</protein>
<keyword evidence="2" id="KW-1185">Reference proteome</keyword>
<dbReference type="Proteomes" id="UP000075840">
    <property type="component" value="Unassembled WGS sequence"/>
</dbReference>
<dbReference type="AlphaFoldDB" id="A0A182I012"/>
<sequence length="208" mass="23367">MPANMDKMQQNGTESEAITEYYDPVAILLSSVNYDTENLTDVLRQCGVKYNQLSGLVEEDLRLMGMSNSKAIEEILSELSTLSNQTRLYDSVLRNEFNPNEYAQTVFKNSSEHVEAIRCMIELVKLKTQTNFPQNVLLDDRFYASEFSLQAVDKIAAKLTDIQSVLNEQAECDNAPSQLSTRKLGLTILLVSSAVLLAVLYRKARALI</sequence>
<evidence type="ECO:0000313" key="1">
    <source>
        <dbReference type="EnsemblMetazoa" id="AARA006890-PA"/>
    </source>
</evidence>
<dbReference type="GeneID" id="120898881"/>
<dbReference type="RefSeq" id="XP_040161267.1">
    <property type="nucleotide sequence ID" value="XM_040305333.1"/>
</dbReference>
<dbReference type="EnsemblMetazoa" id="AARA006890-RA">
    <property type="protein sequence ID" value="AARA006890-PA"/>
    <property type="gene ID" value="AARA006890"/>
</dbReference>
<reference evidence="1" key="1">
    <citation type="submission" date="2022-08" db="UniProtKB">
        <authorList>
            <consortium name="EnsemblMetazoa"/>
        </authorList>
    </citation>
    <scope>IDENTIFICATION</scope>
    <source>
        <strain evidence="1">Dongola</strain>
    </source>
</reference>
<evidence type="ECO:0000313" key="2">
    <source>
        <dbReference type="Proteomes" id="UP000075840"/>
    </source>
</evidence>
<accession>A0A182I012</accession>
<proteinExistence type="predicted"/>
<dbReference type="KEGG" id="aara:120898881"/>
<dbReference type="VEuPathDB" id="VectorBase:AARA21_014077"/>
<dbReference type="EMBL" id="APCN01002030">
    <property type="status" value="NOT_ANNOTATED_CDS"/>
    <property type="molecule type" value="Genomic_DNA"/>
</dbReference>
<dbReference type="VEuPathDB" id="VectorBase:AARA006890"/>
<organism evidence="1 2">
    <name type="scientific">Anopheles arabiensis</name>
    <name type="common">Mosquito</name>
    <dbReference type="NCBI Taxonomy" id="7173"/>
    <lineage>
        <taxon>Eukaryota</taxon>
        <taxon>Metazoa</taxon>
        <taxon>Ecdysozoa</taxon>
        <taxon>Arthropoda</taxon>
        <taxon>Hexapoda</taxon>
        <taxon>Insecta</taxon>
        <taxon>Pterygota</taxon>
        <taxon>Neoptera</taxon>
        <taxon>Endopterygota</taxon>
        <taxon>Diptera</taxon>
        <taxon>Nematocera</taxon>
        <taxon>Culicoidea</taxon>
        <taxon>Culicidae</taxon>
        <taxon>Anophelinae</taxon>
        <taxon>Anopheles</taxon>
    </lineage>
</organism>